<protein>
    <recommendedName>
        <fullName evidence="5">SCAP N-terminal domain-containing protein</fullName>
    </recommendedName>
</protein>
<organism evidence="6 7">
    <name type="scientific">Xenoophorus captivus</name>
    <dbReference type="NCBI Taxonomy" id="1517983"/>
    <lineage>
        <taxon>Eukaryota</taxon>
        <taxon>Metazoa</taxon>
        <taxon>Chordata</taxon>
        <taxon>Craniata</taxon>
        <taxon>Vertebrata</taxon>
        <taxon>Euteleostomi</taxon>
        <taxon>Actinopterygii</taxon>
        <taxon>Neopterygii</taxon>
        <taxon>Teleostei</taxon>
        <taxon>Neoteleostei</taxon>
        <taxon>Acanthomorphata</taxon>
        <taxon>Ovalentaria</taxon>
        <taxon>Atherinomorphae</taxon>
        <taxon>Cyprinodontiformes</taxon>
        <taxon>Goodeidae</taxon>
        <taxon>Xenoophorus</taxon>
    </lineage>
</organism>
<feature type="domain" description="SCAP N-terminal" evidence="5">
    <location>
        <begin position="95"/>
        <end position="155"/>
    </location>
</feature>
<dbReference type="Pfam" id="PF24006">
    <property type="entry name" value="SCAP_N"/>
    <property type="match status" value="1"/>
</dbReference>
<gene>
    <name evidence="6" type="ORF">XENOCAPTIV_027816</name>
</gene>
<sequence>LGQSNLNVSGCSVAHCPRPPCASQWPGVDHKHQDDDARAAERDDLGGLLPARPPVYPLLRLPLPGTGPVEFTTGLRDYSIPSHEPQGDVERPDWVTDLFPGLRRMQSVLPEHGCLLVSPGNYWQNQRDLFDSDSDLLKTIQKHEPKGLHTSATLRGRHYE</sequence>
<dbReference type="InterPro" id="IPR030225">
    <property type="entry name" value="SCAP"/>
</dbReference>
<evidence type="ECO:0000256" key="1">
    <source>
        <dbReference type="ARBA" id="ARBA00004240"/>
    </source>
</evidence>
<feature type="non-terminal residue" evidence="6">
    <location>
        <position position="1"/>
    </location>
</feature>
<reference evidence="6 7" key="1">
    <citation type="submission" date="2021-06" db="EMBL/GenBank/DDBJ databases">
        <authorList>
            <person name="Palmer J.M."/>
        </authorList>
    </citation>
    <scope>NUCLEOTIDE SEQUENCE [LARGE SCALE GENOMIC DNA]</scope>
    <source>
        <strain evidence="6 7">XC_2019</strain>
        <tissue evidence="6">Muscle</tissue>
    </source>
</reference>
<evidence type="ECO:0000256" key="3">
    <source>
        <dbReference type="ARBA" id="ARBA00022824"/>
    </source>
</evidence>
<comment type="subcellular location">
    <subcellularLocation>
        <location evidence="2">Endomembrane system</location>
    </subcellularLocation>
    <subcellularLocation>
        <location evidence="1">Endoplasmic reticulum</location>
    </subcellularLocation>
</comment>
<proteinExistence type="predicted"/>
<accession>A0ABV0Q730</accession>
<keyword evidence="4" id="KW-0472">Membrane</keyword>
<evidence type="ECO:0000313" key="6">
    <source>
        <dbReference type="EMBL" id="MEQ2191393.1"/>
    </source>
</evidence>
<comment type="caution">
    <text evidence="6">The sequence shown here is derived from an EMBL/GenBank/DDBJ whole genome shotgun (WGS) entry which is preliminary data.</text>
</comment>
<dbReference type="InterPro" id="IPR057041">
    <property type="entry name" value="SCAP_N"/>
</dbReference>
<keyword evidence="7" id="KW-1185">Reference proteome</keyword>
<dbReference type="Proteomes" id="UP001434883">
    <property type="component" value="Unassembled WGS sequence"/>
</dbReference>
<evidence type="ECO:0000256" key="4">
    <source>
        <dbReference type="ARBA" id="ARBA00023136"/>
    </source>
</evidence>
<dbReference type="PANTHER" id="PTHR46378:SF1">
    <property type="entry name" value="STEROL REGULATORY ELEMENT-BINDING PROTEIN CLEAVAGE-ACTIVATING PROTEIN"/>
    <property type="match status" value="1"/>
</dbReference>
<evidence type="ECO:0000256" key="2">
    <source>
        <dbReference type="ARBA" id="ARBA00004308"/>
    </source>
</evidence>
<name>A0ABV0Q730_9TELE</name>
<dbReference type="EMBL" id="JAHRIN010000735">
    <property type="protein sequence ID" value="MEQ2191393.1"/>
    <property type="molecule type" value="Genomic_DNA"/>
</dbReference>
<dbReference type="PANTHER" id="PTHR46378">
    <property type="entry name" value="STEROL REGULATORY ELEMENT-BINDING PROTEIN CLEAVAGE-ACTIVATING PROTEIN"/>
    <property type="match status" value="1"/>
</dbReference>
<evidence type="ECO:0000259" key="5">
    <source>
        <dbReference type="Pfam" id="PF24006"/>
    </source>
</evidence>
<evidence type="ECO:0000313" key="7">
    <source>
        <dbReference type="Proteomes" id="UP001434883"/>
    </source>
</evidence>
<keyword evidence="3" id="KW-0256">Endoplasmic reticulum</keyword>